<keyword evidence="1" id="KW-0472">Membrane</keyword>
<evidence type="ECO:0000313" key="2">
    <source>
        <dbReference type="EMBL" id="GAB1227644.1"/>
    </source>
</evidence>
<dbReference type="EMBL" id="BAAFRS010000347">
    <property type="protein sequence ID" value="GAB1227644.1"/>
    <property type="molecule type" value="Genomic_DNA"/>
</dbReference>
<keyword evidence="3" id="KW-1185">Reference proteome</keyword>
<keyword evidence="1" id="KW-1133">Transmembrane helix</keyword>
<proteinExistence type="predicted"/>
<keyword evidence="1" id="KW-0812">Transmembrane</keyword>
<organism evidence="2 3">
    <name type="scientific">Entamoeba nuttalli</name>
    <dbReference type="NCBI Taxonomy" id="412467"/>
    <lineage>
        <taxon>Eukaryota</taxon>
        <taxon>Amoebozoa</taxon>
        <taxon>Evosea</taxon>
        <taxon>Archamoebae</taxon>
        <taxon>Mastigamoebida</taxon>
        <taxon>Entamoebidae</taxon>
        <taxon>Entamoeba</taxon>
    </lineage>
</organism>
<protein>
    <submittedName>
        <fullName evidence="2">Uncharacterized protein</fullName>
    </submittedName>
</protein>
<reference evidence="2 3" key="1">
    <citation type="journal article" date="2019" name="PLoS Negl. Trop. Dis.">
        <title>Whole genome sequencing of Entamoeba nuttalli reveals mammalian host-related molecular signatures and a novel octapeptide-repeat surface protein.</title>
        <authorList>
            <person name="Tanaka M."/>
            <person name="Makiuchi T."/>
            <person name="Komiyama T."/>
            <person name="Shiina T."/>
            <person name="Osaki K."/>
            <person name="Tachibana H."/>
        </authorList>
    </citation>
    <scope>NUCLEOTIDE SEQUENCE [LARGE SCALE GENOMIC DNA]</scope>
    <source>
        <strain evidence="2 3">P19-061405</strain>
    </source>
</reference>
<accession>A0ABQ0DXQ6</accession>
<comment type="caution">
    <text evidence="2">The sequence shown here is derived from an EMBL/GenBank/DDBJ whole genome shotgun (WGS) entry which is preliminary data.</text>
</comment>
<sequence length="270" mass="31169">MPQNDIHLLQNNIPIHRNKVMLFAMYVSCGISIVLIIIMIVVCTVPVHLPSNHSMDKSIQSFKVLNMTIMNLLNEIQLLNGSVNRLSCRGGVLSQLLNSTVTSLLDIYKKDKLLLSSSTETLAGIIKLLEFLKIQKFDIIIKQQFIDRLKKLNQYLIYLQTPLNQLIYKINDVAYDFIAYTYQIDFLSFHFNHLLLGSDLAKSLLSHSFNLSDVLLEHSQSIQKCYYFYVVVIEMICFIILIITFLLTLFLYRRSFKVTEVSEIDPLLSH</sequence>
<dbReference type="Proteomes" id="UP001628156">
    <property type="component" value="Unassembled WGS sequence"/>
</dbReference>
<feature type="transmembrane region" description="Helical" evidence="1">
    <location>
        <begin position="226"/>
        <end position="252"/>
    </location>
</feature>
<feature type="transmembrane region" description="Helical" evidence="1">
    <location>
        <begin position="20"/>
        <end position="42"/>
    </location>
</feature>
<name>A0ABQ0DXQ6_9EUKA</name>
<evidence type="ECO:0000256" key="1">
    <source>
        <dbReference type="SAM" id="Phobius"/>
    </source>
</evidence>
<evidence type="ECO:0000313" key="3">
    <source>
        <dbReference type="Proteomes" id="UP001628156"/>
    </source>
</evidence>
<gene>
    <name evidence="2" type="ORF">ENUP19_0347G0025</name>
</gene>